<feature type="compositionally biased region" description="Basic residues" evidence="1">
    <location>
        <begin position="44"/>
        <end position="54"/>
    </location>
</feature>
<dbReference type="AlphaFoldDB" id="A0A9D4GUC1"/>
<gene>
    <name evidence="2" type="ORF">DPMN_125392</name>
</gene>
<evidence type="ECO:0000313" key="2">
    <source>
        <dbReference type="EMBL" id="KAH3823584.1"/>
    </source>
</evidence>
<reference evidence="2" key="2">
    <citation type="submission" date="2020-11" db="EMBL/GenBank/DDBJ databases">
        <authorList>
            <person name="McCartney M.A."/>
            <person name="Auch B."/>
            <person name="Kono T."/>
            <person name="Mallez S."/>
            <person name="Becker A."/>
            <person name="Gohl D.M."/>
            <person name="Silverstein K.A.T."/>
            <person name="Koren S."/>
            <person name="Bechman K.B."/>
            <person name="Herman A."/>
            <person name="Abrahante J.E."/>
            <person name="Garbe J."/>
        </authorList>
    </citation>
    <scope>NUCLEOTIDE SEQUENCE</scope>
    <source>
        <strain evidence="2">Duluth1</strain>
        <tissue evidence="2">Whole animal</tissue>
    </source>
</reference>
<sequence>MPRWIPGESRQRPGSVPVASRQHPGSIPEEPRSTITPSALTGIRPRKRYGNAPV</sequence>
<accession>A0A9D4GUC1</accession>
<protein>
    <submittedName>
        <fullName evidence="2">Uncharacterized protein</fullName>
    </submittedName>
</protein>
<organism evidence="2 3">
    <name type="scientific">Dreissena polymorpha</name>
    <name type="common">Zebra mussel</name>
    <name type="synonym">Mytilus polymorpha</name>
    <dbReference type="NCBI Taxonomy" id="45954"/>
    <lineage>
        <taxon>Eukaryota</taxon>
        <taxon>Metazoa</taxon>
        <taxon>Spiralia</taxon>
        <taxon>Lophotrochozoa</taxon>
        <taxon>Mollusca</taxon>
        <taxon>Bivalvia</taxon>
        <taxon>Autobranchia</taxon>
        <taxon>Heteroconchia</taxon>
        <taxon>Euheterodonta</taxon>
        <taxon>Imparidentia</taxon>
        <taxon>Neoheterodontei</taxon>
        <taxon>Myida</taxon>
        <taxon>Dreissenoidea</taxon>
        <taxon>Dreissenidae</taxon>
        <taxon>Dreissena</taxon>
    </lineage>
</organism>
<keyword evidence="3" id="KW-1185">Reference proteome</keyword>
<evidence type="ECO:0000313" key="3">
    <source>
        <dbReference type="Proteomes" id="UP000828390"/>
    </source>
</evidence>
<evidence type="ECO:0000256" key="1">
    <source>
        <dbReference type="SAM" id="MobiDB-lite"/>
    </source>
</evidence>
<comment type="caution">
    <text evidence="2">The sequence shown here is derived from an EMBL/GenBank/DDBJ whole genome shotgun (WGS) entry which is preliminary data.</text>
</comment>
<dbReference type="EMBL" id="JAIWYP010000005">
    <property type="protein sequence ID" value="KAH3823584.1"/>
    <property type="molecule type" value="Genomic_DNA"/>
</dbReference>
<dbReference type="Proteomes" id="UP000828390">
    <property type="component" value="Unassembled WGS sequence"/>
</dbReference>
<reference evidence="2" key="1">
    <citation type="journal article" date="2019" name="bioRxiv">
        <title>The Genome of the Zebra Mussel, Dreissena polymorpha: A Resource for Invasive Species Research.</title>
        <authorList>
            <person name="McCartney M.A."/>
            <person name="Auch B."/>
            <person name="Kono T."/>
            <person name="Mallez S."/>
            <person name="Zhang Y."/>
            <person name="Obille A."/>
            <person name="Becker A."/>
            <person name="Abrahante J.E."/>
            <person name="Garbe J."/>
            <person name="Badalamenti J.P."/>
            <person name="Herman A."/>
            <person name="Mangelson H."/>
            <person name="Liachko I."/>
            <person name="Sullivan S."/>
            <person name="Sone E.D."/>
            <person name="Koren S."/>
            <person name="Silverstein K.A.T."/>
            <person name="Beckman K.B."/>
            <person name="Gohl D.M."/>
        </authorList>
    </citation>
    <scope>NUCLEOTIDE SEQUENCE</scope>
    <source>
        <strain evidence="2">Duluth1</strain>
        <tissue evidence="2">Whole animal</tissue>
    </source>
</reference>
<feature type="region of interest" description="Disordered" evidence="1">
    <location>
        <begin position="1"/>
        <end position="54"/>
    </location>
</feature>
<proteinExistence type="predicted"/>
<name>A0A9D4GUC1_DREPO</name>